<proteinExistence type="predicted"/>
<sequence length="100" mass="11070">MQNSTMANQSSVNQANSSTQTNAAATQGLQNQGQASASQLEGFQQVKQQVATLRQTLQDLMMNEQYVDGEIMTASAALDIQLEDYYRTLSDQREPSMRSF</sequence>
<protein>
    <recommendedName>
        <fullName evidence="4">Spo0E like sporulation regulatory protein</fullName>
    </recommendedName>
</protein>
<comment type="caution">
    <text evidence="2">The sequence shown here is derived from an EMBL/GenBank/DDBJ whole genome shotgun (WGS) entry which is preliminary data.</text>
</comment>
<keyword evidence="3" id="KW-1185">Reference proteome</keyword>
<dbReference type="AlphaFoldDB" id="A0A4R1PX26"/>
<evidence type="ECO:0000256" key="1">
    <source>
        <dbReference type="SAM" id="MobiDB-lite"/>
    </source>
</evidence>
<dbReference type="Proteomes" id="UP000295063">
    <property type="component" value="Unassembled WGS sequence"/>
</dbReference>
<evidence type="ECO:0008006" key="4">
    <source>
        <dbReference type="Google" id="ProtNLM"/>
    </source>
</evidence>
<dbReference type="RefSeq" id="WP_132079272.1">
    <property type="nucleotide sequence ID" value="NZ_DAIMLW010000025.1"/>
</dbReference>
<feature type="compositionally biased region" description="Low complexity" evidence="1">
    <location>
        <begin position="7"/>
        <end position="27"/>
    </location>
</feature>
<reference evidence="2 3" key="1">
    <citation type="submission" date="2019-03" db="EMBL/GenBank/DDBJ databases">
        <title>Genomic Encyclopedia of Type Strains, Phase IV (KMG-IV): sequencing the most valuable type-strain genomes for metagenomic binning, comparative biology and taxonomic classification.</title>
        <authorList>
            <person name="Goeker M."/>
        </authorList>
    </citation>
    <scope>NUCLEOTIDE SEQUENCE [LARGE SCALE GENOMIC DNA]</scope>
    <source>
        <strain evidence="2 3">DSM 15969</strain>
    </source>
</reference>
<gene>
    <name evidence="2" type="ORF">EV210_10622</name>
</gene>
<accession>A0A4R1PX26</accession>
<feature type="compositionally biased region" description="Polar residues" evidence="1">
    <location>
        <begin position="28"/>
        <end position="41"/>
    </location>
</feature>
<organism evidence="2 3">
    <name type="scientific">Anaerospora hongkongensis</name>
    <dbReference type="NCBI Taxonomy" id="244830"/>
    <lineage>
        <taxon>Bacteria</taxon>
        <taxon>Bacillati</taxon>
        <taxon>Bacillota</taxon>
        <taxon>Negativicutes</taxon>
        <taxon>Selenomonadales</taxon>
        <taxon>Sporomusaceae</taxon>
        <taxon>Anaerospora</taxon>
    </lineage>
</organism>
<name>A0A4R1PX26_9FIRM</name>
<dbReference type="EMBL" id="SLUI01000006">
    <property type="protein sequence ID" value="TCL37159.1"/>
    <property type="molecule type" value="Genomic_DNA"/>
</dbReference>
<feature type="region of interest" description="Disordered" evidence="1">
    <location>
        <begin position="1"/>
        <end position="41"/>
    </location>
</feature>
<evidence type="ECO:0000313" key="2">
    <source>
        <dbReference type="EMBL" id="TCL37159.1"/>
    </source>
</evidence>
<evidence type="ECO:0000313" key="3">
    <source>
        <dbReference type="Proteomes" id="UP000295063"/>
    </source>
</evidence>